<feature type="region of interest" description="Disordered" evidence="3">
    <location>
        <begin position="181"/>
        <end position="229"/>
    </location>
</feature>
<dbReference type="Gene3D" id="1.10.287.160">
    <property type="entry name" value="HR1 repeat"/>
    <property type="match status" value="1"/>
</dbReference>
<dbReference type="SMART" id="SM01303">
    <property type="entry name" value="RasGEF_N_2"/>
    <property type="match status" value="1"/>
</dbReference>
<dbReference type="SMART" id="SM01310">
    <property type="entry name" value="RICTOR_V"/>
    <property type="match status" value="1"/>
</dbReference>
<dbReference type="InterPro" id="IPR016024">
    <property type="entry name" value="ARM-type_fold"/>
</dbReference>
<dbReference type="GO" id="GO:0038203">
    <property type="term" value="P:TORC2 signaling"/>
    <property type="evidence" value="ECO:0007669"/>
    <property type="project" value="TreeGrafter"/>
</dbReference>
<proteinExistence type="inferred from homology"/>
<gene>
    <name evidence="8" type="ORF">LTR05_007729</name>
</gene>
<feature type="compositionally biased region" description="Acidic residues" evidence="3">
    <location>
        <begin position="210"/>
        <end position="225"/>
    </location>
</feature>
<name>A0AAN7Y8S8_9EURO</name>
<feature type="compositionally biased region" description="Polar residues" evidence="3">
    <location>
        <begin position="42"/>
        <end position="52"/>
    </location>
</feature>
<feature type="compositionally biased region" description="Polar residues" evidence="3">
    <location>
        <begin position="77"/>
        <end position="91"/>
    </location>
</feature>
<evidence type="ECO:0000259" key="7">
    <source>
        <dbReference type="SMART" id="SM01310"/>
    </source>
</evidence>
<dbReference type="PANTHER" id="PTHR13298:SF11">
    <property type="entry name" value="RAPAMYCIN-INSENSITIVE COMPANION OF MTOR"/>
    <property type="match status" value="1"/>
</dbReference>
<feature type="compositionally biased region" description="Basic and acidic residues" evidence="3">
    <location>
        <begin position="102"/>
        <end position="113"/>
    </location>
</feature>
<dbReference type="CDD" id="cd11627">
    <property type="entry name" value="HR1_Ste20-like"/>
    <property type="match status" value="1"/>
</dbReference>
<evidence type="ECO:0000256" key="3">
    <source>
        <dbReference type="SAM" id="MobiDB-lite"/>
    </source>
</evidence>
<feature type="domain" description="Rapamycin-insensitive companion of mTOR" evidence="7">
    <location>
        <begin position="1094"/>
        <end position="1166"/>
    </location>
</feature>
<keyword evidence="2" id="KW-0175">Coiled coil</keyword>
<evidence type="ECO:0000256" key="2">
    <source>
        <dbReference type="SAM" id="Coils"/>
    </source>
</evidence>
<dbReference type="Pfam" id="PF14668">
    <property type="entry name" value="RICTOR_V"/>
    <property type="match status" value="1"/>
</dbReference>
<feature type="domain" description="Rapamycin-insensitive companion of mTOR N-terminal" evidence="6">
    <location>
        <begin position="250"/>
        <end position="610"/>
    </location>
</feature>
<dbReference type="InterPro" id="IPR029452">
    <property type="entry name" value="RICTOR_V"/>
</dbReference>
<dbReference type="SUPFAM" id="SSF48371">
    <property type="entry name" value="ARM repeat"/>
    <property type="match status" value="1"/>
</dbReference>
<dbReference type="InterPro" id="IPR028267">
    <property type="entry name" value="Pianissimo_N"/>
</dbReference>
<evidence type="ECO:0000313" key="8">
    <source>
        <dbReference type="EMBL" id="KAK5081598.1"/>
    </source>
</evidence>
<dbReference type="GO" id="GO:0031932">
    <property type="term" value="C:TORC2 complex"/>
    <property type="evidence" value="ECO:0007669"/>
    <property type="project" value="InterPro"/>
</dbReference>
<keyword evidence="9" id="KW-1185">Reference proteome</keyword>
<dbReference type="SMART" id="SM01308">
    <property type="entry name" value="RICTOR_N"/>
    <property type="match status" value="1"/>
</dbReference>
<dbReference type="InterPro" id="IPR028268">
    <property type="entry name" value="Pianissimo_fam"/>
</dbReference>
<evidence type="ECO:0000259" key="5">
    <source>
        <dbReference type="SMART" id="SM01307"/>
    </source>
</evidence>
<comment type="similarity">
    <text evidence="1">Belongs to the RICTOR family.</text>
</comment>
<comment type="caution">
    <text evidence="8">The sequence shown here is derived from an EMBL/GenBank/DDBJ whole genome shotgun (WGS) entry which is preliminary data.</text>
</comment>
<protein>
    <submittedName>
        <fullName evidence="8">Uncharacterized protein</fullName>
    </submittedName>
</protein>
<evidence type="ECO:0000259" key="6">
    <source>
        <dbReference type="SMART" id="SM01308"/>
    </source>
</evidence>
<dbReference type="Pfam" id="PF02185">
    <property type="entry name" value="HR1"/>
    <property type="match status" value="1"/>
</dbReference>
<feature type="region of interest" description="Disordered" evidence="3">
    <location>
        <begin position="1"/>
        <end position="113"/>
    </location>
</feature>
<dbReference type="Pfam" id="PF14663">
    <property type="entry name" value="RasGEF_N_2"/>
    <property type="match status" value="1"/>
</dbReference>
<dbReference type="InterPro" id="IPR029453">
    <property type="entry name" value="Rictor_IV"/>
</dbReference>
<dbReference type="SUPFAM" id="SSF46585">
    <property type="entry name" value="HR1 repeat"/>
    <property type="match status" value="1"/>
</dbReference>
<organism evidence="8 9">
    <name type="scientific">Lithohypha guttulata</name>
    <dbReference type="NCBI Taxonomy" id="1690604"/>
    <lineage>
        <taxon>Eukaryota</taxon>
        <taxon>Fungi</taxon>
        <taxon>Dikarya</taxon>
        <taxon>Ascomycota</taxon>
        <taxon>Pezizomycotina</taxon>
        <taxon>Eurotiomycetes</taxon>
        <taxon>Chaetothyriomycetidae</taxon>
        <taxon>Chaetothyriales</taxon>
        <taxon>Trichomeriaceae</taxon>
        <taxon>Lithohypha</taxon>
    </lineage>
</organism>
<dbReference type="Pfam" id="PF14666">
    <property type="entry name" value="RICTOR_M"/>
    <property type="match status" value="1"/>
</dbReference>
<dbReference type="InterPro" id="IPR029451">
    <property type="entry name" value="RICTOR_M"/>
</dbReference>
<dbReference type="SMART" id="SM01307">
    <property type="entry name" value="RICTOR_M"/>
    <property type="match status" value="1"/>
</dbReference>
<reference evidence="8 9" key="1">
    <citation type="submission" date="2023-08" db="EMBL/GenBank/DDBJ databases">
        <title>Black Yeasts Isolated from many extreme environments.</title>
        <authorList>
            <person name="Coleine C."/>
            <person name="Stajich J.E."/>
            <person name="Selbmann L."/>
        </authorList>
    </citation>
    <scope>NUCLEOTIDE SEQUENCE [LARGE SCALE GENOMIC DNA]</scope>
    <source>
        <strain evidence="8 9">CCFEE 5910</strain>
    </source>
</reference>
<feature type="domain" description="REM-1" evidence="4">
    <location>
        <begin position="113"/>
        <end position="182"/>
    </location>
</feature>
<dbReference type="SMART" id="SM00742">
    <property type="entry name" value="Hr1"/>
    <property type="match status" value="1"/>
</dbReference>
<sequence length="1306" mass="146714">MASSEQAHAGTPTQRVGFKHTYRKSDDLKNAFARSNTRDNRSLSSGSANETNLGLRPSPVPASIPGSFAPDMRSIVPSRSHTPQNEMSSSAPYRAALTARYSTDDERQGTTEERQAVVRDKIAKEMKIKTGTENMLEALMAKNAKQSRDQRLRVEQELGTANRKLAELQQQLDEEIQRATTPVTPPNKRMSSYFRVSPRKSPPDALRDEEVQEEEEEAETEDVEDTSPTVAFTEILQQLEAEGLQPDYYIERANRLVDLFKRNTTLKYDIAWSVFSGRVQLMLLSESSDVVAAGYRLTRHAIADRSSLKTIKLLRTDELVTLSLVKKGKAVLEREQAVKFVRAFLDVKDGVHEVSIAVVRSLVAIAEHHDDRLRSMCLLTLAELLAKKPDLLVAANGLTTLTDALAEGSFPAPEGLVASFIYLLDHPRQRQYLGSGREFEAMFAAFTDPLLVNGNEEKLKTCAKGISAMLKTWPGYLTLARDGAVPLKSLIESLVYPDAFARDLILELLFDILRIKPPSWSPSFLAGRRLTTYGRVYQADPDMKRTVYQVSGSRFDLTVHFTAIVLATLLQAGLVPALMDLIKFEEDSAMKRKCTLLVTEVLKLAYHSLPRSMSAGIQVLGDLLSPFDAPGITYISSNTSMIYQIESINRTANRTGTNSAQRTLDGDEMAVGPQALERAKFTATMDSKLFMQAVLDTGVPNHTNYTKWNWNLINNLIEGPLTNARLLEEALKTTKFVKRLIGFYRPFKWRFSVIRNTRPNQRYVRTGCALMRALCQTQIGIQFLTENKLMRQIAECLAQLDKFSGLTSSAPLFDKHNMIDYLTGGYFTMLGALSESLEGIQIMERWRMMNMFYHIVQLPRRDDLLRALLGNMDYSLDSHLRVMLSQALTAVPKDVRLFATKLLRKYAVGRMRYSAGLQDADGSQWAIKLVLTQLYDPDVEVCEVAVKILEEACEQPSHLEFVVKCRPALDHLGEIGAPLLLRFLSISTGYQYLSGLDYIHQEMDDWFLGRNDSYVAQVEASLARAYMDPGVSRKNTYVDDPDEYNDSGLLPPHFYRELARTEEGCKLLLQSGHFYEFASTIRDYRLDEEEVEALVKVKSCLWAIGNIGSMEMGAPFLEESDIVHSIVRVAEGAAVMSVRGTACFALGLISRTTHGFAMLTECNWVITTSSNGSSMGVCVPRDPGKLCLKSERAATYEDRRAQKPDMERYRAATSDPDSVFARVLSLIVDMGNSVMYKRVAADLQQLKTKHAHKFASAKLFRKTLFILQSHHYRLQARQFILDLFDRDVLRQIVLDEDSAESESDTG</sequence>
<feature type="coiled-coil region" evidence="2">
    <location>
        <begin position="151"/>
        <end position="178"/>
    </location>
</feature>
<feature type="compositionally biased region" description="Polar residues" evidence="3">
    <location>
        <begin position="1"/>
        <end position="14"/>
    </location>
</feature>
<dbReference type="Pfam" id="PF14664">
    <property type="entry name" value="RICTOR_N"/>
    <property type="match status" value="1"/>
</dbReference>
<dbReference type="PANTHER" id="PTHR13298">
    <property type="entry name" value="CYTOSOLIC REGULATOR PIANISSIMO"/>
    <property type="match status" value="1"/>
</dbReference>
<dbReference type="InterPro" id="IPR036274">
    <property type="entry name" value="HR1_rpt_sf"/>
</dbReference>
<evidence type="ECO:0000313" key="9">
    <source>
        <dbReference type="Proteomes" id="UP001309876"/>
    </source>
</evidence>
<evidence type="ECO:0000259" key="4">
    <source>
        <dbReference type="SMART" id="SM00742"/>
    </source>
</evidence>
<dbReference type="InterPro" id="IPR011072">
    <property type="entry name" value="HR1_rho-bd"/>
</dbReference>
<evidence type="ECO:0000256" key="1">
    <source>
        <dbReference type="ARBA" id="ARBA00008878"/>
    </source>
</evidence>
<dbReference type="EMBL" id="JAVRRJ010000009">
    <property type="protein sequence ID" value="KAK5081598.1"/>
    <property type="molecule type" value="Genomic_DNA"/>
</dbReference>
<dbReference type="Proteomes" id="UP001309876">
    <property type="component" value="Unassembled WGS sequence"/>
</dbReference>
<accession>A0AAN7Y8S8</accession>
<feature type="domain" description="Rapamycin-insensitive companion of mTOR middle" evidence="5">
    <location>
        <begin position="685"/>
        <end position="909"/>
    </location>
</feature>